<evidence type="ECO:0000256" key="1">
    <source>
        <dbReference type="SAM" id="SignalP"/>
    </source>
</evidence>
<comment type="caution">
    <text evidence="2">The sequence shown here is derived from an EMBL/GenBank/DDBJ whole genome shotgun (WGS) entry which is preliminary data.</text>
</comment>
<name>A0A4R6W8H2_9SPHI</name>
<proteinExistence type="predicted"/>
<organism evidence="2 3">
    <name type="scientific">Sphingobacterium yanglingense</name>
    <dbReference type="NCBI Taxonomy" id="1437280"/>
    <lineage>
        <taxon>Bacteria</taxon>
        <taxon>Pseudomonadati</taxon>
        <taxon>Bacteroidota</taxon>
        <taxon>Sphingobacteriia</taxon>
        <taxon>Sphingobacteriales</taxon>
        <taxon>Sphingobacteriaceae</taxon>
        <taxon>Sphingobacterium</taxon>
    </lineage>
</organism>
<keyword evidence="1" id="KW-0732">Signal</keyword>
<reference evidence="2 3" key="1">
    <citation type="submission" date="2019-03" db="EMBL/GenBank/DDBJ databases">
        <title>Genomic Encyclopedia of Archaeal and Bacterial Type Strains, Phase II (KMG-II): from individual species to whole genera.</title>
        <authorList>
            <person name="Goeker M."/>
        </authorList>
    </citation>
    <scope>NUCLEOTIDE SEQUENCE [LARGE SCALE GENOMIC DNA]</scope>
    <source>
        <strain evidence="2 3">DSM 28353</strain>
    </source>
</reference>
<evidence type="ECO:0000313" key="3">
    <source>
        <dbReference type="Proteomes" id="UP000295292"/>
    </source>
</evidence>
<dbReference type="EMBL" id="SNYV01000018">
    <property type="protein sequence ID" value="TDQ73916.1"/>
    <property type="molecule type" value="Genomic_DNA"/>
</dbReference>
<feature type="signal peptide" evidence="1">
    <location>
        <begin position="1"/>
        <end position="20"/>
    </location>
</feature>
<accession>A0A4R6W8H2</accession>
<protein>
    <submittedName>
        <fullName evidence="2">Uncharacterized protein</fullName>
    </submittedName>
</protein>
<dbReference type="Proteomes" id="UP000295292">
    <property type="component" value="Unassembled WGS sequence"/>
</dbReference>
<sequence>MKHYIFKILLGCASITAASANNPIEIIQTNQNLVVLGKYQHIKEKREIIRNGKVIESSTSNLKDGNIYHFKSKDLVTVFFMDGPSGKGINFNINRKNKTYDLIIGKVKRKMTV</sequence>
<dbReference type="RefSeq" id="WP_133586483.1">
    <property type="nucleotide sequence ID" value="NZ_SNYV01000018.1"/>
</dbReference>
<evidence type="ECO:0000313" key="2">
    <source>
        <dbReference type="EMBL" id="TDQ73916.1"/>
    </source>
</evidence>
<gene>
    <name evidence="2" type="ORF">CLV99_4354</name>
</gene>
<feature type="chain" id="PRO_5020497491" evidence="1">
    <location>
        <begin position="21"/>
        <end position="113"/>
    </location>
</feature>
<dbReference type="AlphaFoldDB" id="A0A4R6W8H2"/>
<keyword evidence="3" id="KW-1185">Reference proteome</keyword>